<dbReference type="InterPro" id="IPR004841">
    <property type="entry name" value="AA-permease/SLC12A_dom"/>
</dbReference>
<dbReference type="PANTHER" id="PTHR43495">
    <property type="entry name" value="GABA PERMEASE"/>
    <property type="match status" value="1"/>
</dbReference>
<accession>D8MJD4</accession>
<name>D8MJD4_ERWBE</name>
<reference evidence="10 11" key="1">
    <citation type="journal article" date="2010" name="BMC Genomics">
        <title>Genome comparison of the epiphytic bacteria Erwinia billingiae and E. tasmaniensis with the pear pathogen E. pyrifoliae.</title>
        <authorList>
            <person name="Kube M."/>
            <person name="Migdoll A.M."/>
            <person name="Gehring I."/>
            <person name="Heitmann K."/>
            <person name="Mayer Y."/>
            <person name="Kuhl H."/>
            <person name="Knaust F."/>
            <person name="Geider K."/>
            <person name="Reinhardt R."/>
        </authorList>
    </citation>
    <scope>NUCLEOTIDE SEQUENCE [LARGE SCALE GENOMIC DNA]</scope>
    <source>
        <strain evidence="10 11">Eb661</strain>
        <plasmid evidence="10">pEB102</plasmid>
    </source>
</reference>
<dbReference type="RefSeq" id="WP_013199754.1">
    <property type="nucleotide sequence ID" value="NC_014304.1"/>
</dbReference>
<evidence type="ECO:0000256" key="1">
    <source>
        <dbReference type="ARBA" id="ARBA00004429"/>
    </source>
</evidence>
<feature type="domain" description="Amino acid permease/ SLC12A" evidence="9">
    <location>
        <begin position="28"/>
        <end position="446"/>
    </location>
</feature>
<dbReference type="KEGG" id="ebi:EbC_pEb10200400"/>
<feature type="transmembrane region" description="Helical" evidence="8">
    <location>
        <begin position="258"/>
        <end position="277"/>
    </location>
</feature>
<geneLocation type="plasmid" evidence="10 11">
    <name>pEB102</name>
</geneLocation>
<feature type="transmembrane region" description="Helical" evidence="8">
    <location>
        <begin position="165"/>
        <end position="188"/>
    </location>
</feature>
<dbReference type="GO" id="GO:0005886">
    <property type="term" value="C:plasma membrane"/>
    <property type="evidence" value="ECO:0007669"/>
    <property type="project" value="UniProtKB-SubCell"/>
</dbReference>
<dbReference type="PANTHER" id="PTHR43495:SF2">
    <property type="entry name" value="D-SERINE_D-ALANINE_GLYCINE TRANSPORTER"/>
    <property type="match status" value="1"/>
</dbReference>
<dbReference type="Gene3D" id="1.20.1740.10">
    <property type="entry name" value="Amino acid/polyamine transporter I"/>
    <property type="match status" value="1"/>
</dbReference>
<feature type="transmembrane region" description="Helical" evidence="8">
    <location>
        <begin position="134"/>
        <end position="153"/>
    </location>
</feature>
<dbReference type="GO" id="GO:0055085">
    <property type="term" value="P:transmembrane transport"/>
    <property type="evidence" value="ECO:0007669"/>
    <property type="project" value="InterPro"/>
</dbReference>
<keyword evidence="11" id="KW-1185">Reference proteome</keyword>
<feature type="transmembrane region" description="Helical" evidence="8">
    <location>
        <begin position="96"/>
        <end position="122"/>
    </location>
</feature>
<feature type="transmembrane region" description="Helical" evidence="8">
    <location>
        <begin position="442"/>
        <end position="458"/>
    </location>
</feature>
<keyword evidence="4 8" id="KW-0812">Transmembrane</keyword>
<dbReference type="GO" id="GO:0006865">
    <property type="term" value="P:amino acid transport"/>
    <property type="evidence" value="ECO:0007669"/>
    <property type="project" value="UniProtKB-KW"/>
</dbReference>
<proteinExistence type="predicted"/>
<feature type="transmembrane region" description="Helical" evidence="8">
    <location>
        <begin position="28"/>
        <end position="45"/>
    </location>
</feature>
<dbReference type="FunFam" id="1.20.1740.10:FF:000001">
    <property type="entry name" value="Amino acid permease"/>
    <property type="match status" value="1"/>
</dbReference>
<organism evidence="11">
    <name type="scientific">Erwinia billingiae (strain Eb661)</name>
    <dbReference type="NCBI Taxonomy" id="634500"/>
    <lineage>
        <taxon>Bacteria</taxon>
        <taxon>Pseudomonadati</taxon>
        <taxon>Pseudomonadota</taxon>
        <taxon>Gammaproteobacteria</taxon>
        <taxon>Enterobacterales</taxon>
        <taxon>Erwiniaceae</taxon>
        <taxon>Erwinia</taxon>
    </lineage>
</organism>
<keyword evidence="6 8" id="KW-1133">Transmembrane helix</keyword>
<feature type="transmembrane region" description="Helical" evidence="8">
    <location>
        <begin position="57"/>
        <end position="75"/>
    </location>
</feature>
<dbReference type="HOGENOM" id="CLU_007946_9_3_6"/>
<dbReference type="EMBL" id="FP236826">
    <property type="protein sequence ID" value="CAX53318.1"/>
    <property type="molecule type" value="Genomic_DNA"/>
</dbReference>
<feature type="transmembrane region" description="Helical" evidence="8">
    <location>
        <begin position="372"/>
        <end position="398"/>
    </location>
</feature>
<sequence>MQNNKTPASLTQASADNRTLAKQLDNRHIQLIAIGGAIGTGLFMGSGKTINLSGSSIIFTYAIIGFFLFFVMRALGELLLSNSRYNSFADFAGEYLGAWASFFIGWTYWLSWVVACIGDVVVIGGYMRFWFPDLSLWIPAFGALALMLIMNMLSVRIFGEMEFWFAIIKVVAIIALLLAGFAMVMSGYTSPQGVKASFSHLTESGTVFPHGISGFIAGFQIALFSFVGIELIGVAAAETKNPETNLPRAINAIPLRILLFYVLSLACIISVSSWHHISPNSSPFVGLFSLAGLPAAAAIVNFVVLTSALSSANSGVFSTSRMLFGLAKENAAPRALGKLSSLNIPLRGLLLSGLCMFSGAALLFIIPSVMTVFTLLSTLSAILLIFIWSMILFSWLAYRKQRPELHCASHYRLPGGTIMAWSCLLFFMLMLCALALKPDTRTGLMIAPLWFIWLVIVWRSQRAGIGRLVLKKQTDE</sequence>
<dbReference type="eggNOG" id="COG1113">
    <property type="taxonomic scope" value="Bacteria"/>
</dbReference>
<evidence type="ECO:0000256" key="5">
    <source>
        <dbReference type="ARBA" id="ARBA00022970"/>
    </source>
</evidence>
<dbReference type="Pfam" id="PF00324">
    <property type="entry name" value="AA_permease"/>
    <property type="match status" value="1"/>
</dbReference>
<keyword evidence="5" id="KW-0029">Amino-acid transport</keyword>
<evidence type="ECO:0000256" key="8">
    <source>
        <dbReference type="SAM" id="Phobius"/>
    </source>
</evidence>
<feature type="transmembrane region" description="Helical" evidence="8">
    <location>
        <begin position="418"/>
        <end position="436"/>
    </location>
</feature>
<evidence type="ECO:0000256" key="7">
    <source>
        <dbReference type="ARBA" id="ARBA00023136"/>
    </source>
</evidence>
<evidence type="ECO:0000259" key="9">
    <source>
        <dbReference type="Pfam" id="PF00324"/>
    </source>
</evidence>
<feature type="transmembrane region" description="Helical" evidence="8">
    <location>
        <begin position="283"/>
        <end position="305"/>
    </location>
</feature>
<comment type="subcellular location">
    <subcellularLocation>
        <location evidence="1">Cell inner membrane</location>
        <topology evidence="1">Multi-pass membrane protein</topology>
    </subcellularLocation>
</comment>
<evidence type="ECO:0000313" key="11">
    <source>
        <dbReference type="Proteomes" id="UP000008793"/>
    </source>
</evidence>
<feature type="transmembrane region" description="Helical" evidence="8">
    <location>
        <begin position="208"/>
        <end position="237"/>
    </location>
</feature>
<keyword evidence="2" id="KW-0813">Transport</keyword>
<gene>
    <name evidence="10" type="ordered locus">EbC_pEb10200400</name>
</gene>
<evidence type="ECO:0000256" key="2">
    <source>
        <dbReference type="ARBA" id="ARBA00022448"/>
    </source>
</evidence>
<keyword evidence="7 8" id="KW-0472">Membrane</keyword>
<dbReference type="Proteomes" id="UP000008793">
    <property type="component" value="Plasmid pEB102"/>
</dbReference>
<dbReference type="GeneID" id="90509754"/>
<evidence type="ECO:0000256" key="4">
    <source>
        <dbReference type="ARBA" id="ARBA00022692"/>
    </source>
</evidence>
<keyword evidence="10" id="KW-0614">Plasmid</keyword>
<evidence type="ECO:0000256" key="3">
    <source>
        <dbReference type="ARBA" id="ARBA00022475"/>
    </source>
</evidence>
<dbReference type="PIRSF" id="PIRSF006060">
    <property type="entry name" value="AA_transporter"/>
    <property type="match status" value="1"/>
</dbReference>
<protein>
    <submittedName>
        <fullName evidence="10">D-serine/D-alanine/glycine transporter</fullName>
    </submittedName>
</protein>
<evidence type="ECO:0000313" key="10">
    <source>
        <dbReference type="EMBL" id="CAX53318.1"/>
    </source>
</evidence>
<feature type="transmembrane region" description="Helical" evidence="8">
    <location>
        <begin position="348"/>
        <end position="366"/>
    </location>
</feature>
<keyword evidence="3" id="KW-1003">Cell membrane</keyword>
<evidence type="ECO:0000256" key="6">
    <source>
        <dbReference type="ARBA" id="ARBA00022989"/>
    </source>
</evidence>
<dbReference type="AlphaFoldDB" id="D8MJD4"/>